<comment type="similarity">
    <text evidence="1">Belongs to the cytidine and deoxycytidylate deaminase family. ADAT2 subfamily.</text>
</comment>
<evidence type="ECO:0000313" key="10">
    <source>
        <dbReference type="EMBL" id="ERK39808.1"/>
    </source>
</evidence>
<dbReference type="PROSITE" id="PS00903">
    <property type="entry name" value="CYT_DCMP_DEAMINASES_1"/>
    <property type="match status" value="1"/>
</dbReference>
<evidence type="ECO:0000256" key="1">
    <source>
        <dbReference type="ARBA" id="ARBA00010669"/>
    </source>
</evidence>
<proteinExistence type="inferred from homology"/>
<comment type="subunit">
    <text evidence="2 8">Homodimer.</text>
</comment>
<dbReference type="AlphaFoldDB" id="U2QEQ7"/>
<dbReference type="InterPro" id="IPR016193">
    <property type="entry name" value="Cytidine_deaminase-like"/>
</dbReference>
<keyword evidence="11" id="KW-1185">Reference proteome</keyword>
<dbReference type="GO" id="GO:0008270">
    <property type="term" value="F:zinc ion binding"/>
    <property type="evidence" value="ECO:0007669"/>
    <property type="project" value="UniProtKB-UniRule"/>
</dbReference>
<comment type="cofactor">
    <cofactor evidence="8">
        <name>Zn(2+)</name>
        <dbReference type="ChEBI" id="CHEBI:29105"/>
    </cofactor>
    <text evidence="8">Binds 1 zinc ion per subunit.</text>
</comment>
<dbReference type="PANTHER" id="PTHR11079">
    <property type="entry name" value="CYTOSINE DEAMINASE FAMILY MEMBER"/>
    <property type="match status" value="1"/>
</dbReference>
<dbReference type="InterPro" id="IPR028883">
    <property type="entry name" value="tRNA_aden_deaminase"/>
</dbReference>
<dbReference type="PATRIC" id="fig|1115809.3.peg.716"/>
<keyword evidence="6 8" id="KW-0862">Zinc</keyword>
<reference evidence="10 11" key="1">
    <citation type="submission" date="2013-08" db="EMBL/GenBank/DDBJ databases">
        <authorList>
            <person name="Durkin A.S."/>
            <person name="Haft D.R."/>
            <person name="McCorrison J."/>
            <person name="Torralba M."/>
            <person name="Gillis M."/>
            <person name="Haft D.H."/>
            <person name="Methe B."/>
            <person name="Sutton G."/>
            <person name="Nelson K.E."/>
        </authorList>
    </citation>
    <scope>NUCLEOTIDE SEQUENCE [LARGE SCALE GENOMIC DNA]</scope>
    <source>
        <strain evidence="10 11">F0067</strain>
    </source>
</reference>
<feature type="binding site" evidence="8">
    <location>
        <position position="91"/>
    </location>
    <ligand>
        <name>Zn(2+)</name>
        <dbReference type="ChEBI" id="CHEBI:29105"/>
        <note>catalytic</note>
    </ligand>
</feature>
<feature type="binding site" evidence="8">
    <location>
        <position position="124"/>
    </location>
    <ligand>
        <name>Zn(2+)</name>
        <dbReference type="ChEBI" id="CHEBI:29105"/>
        <note>catalytic</note>
    </ligand>
</feature>
<gene>
    <name evidence="8" type="primary">tadA</name>
    <name evidence="10" type="ORF">HMPREF9135_0238</name>
</gene>
<keyword evidence="3 8" id="KW-0819">tRNA processing</keyword>
<evidence type="ECO:0000313" key="11">
    <source>
        <dbReference type="Proteomes" id="UP000016648"/>
    </source>
</evidence>
<sequence length="182" mass="20609">MSVLLLFYKNTIIILYYSNNGLFLPIIQALLEVKTMETENKDELYMRRALDEAQRAFDEGEIPVGAVVVCRDRVISRTHNLTETLRDVTAHAEMQAITSAADMLGGKYLKDCTLYVTVEPCVMCAGALGWSQISRVVYGATDEKRGFSRFAPQAFHPKTQVTGGVLEAECRELMQDFFQRRR</sequence>
<comment type="catalytic activity">
    <reaction evidence="7 8">
        <text>adenosine(34) in tRNA + H2O + H(+) = inosine(34) in tRNA + NH4(+)</text>
        <dbReference type="Rhea" id="RHEA:43168"/>
        <dbReference type="Rhea" id="RHEA-COMP:10373"/>
        <dbReference type="Rhea" id="RHEA-COMP:10374"/>
        <dbReference type="ChEBI" id="CHEBI:15377"/>
        <dbReference type="ChEBI" id="CHEBI:15378"/>
        <dbReference type="ChEBI" id="CHEBI:28938"/>
        <dbReference type="ChEBI" id="CHEBI:74411"/>
        <dbReference type="ChEBI" id="CHEBI:82852"/>
        <dbReference type="EC" id="3.5.4.33"/>
    </reaction>
</comment>
<dbReference type="EC" id="3.5.4.33" evidence="8"/>
<evidence type="ECO:0000256" key="8">
    <source>
        <dbReference type="HAMAP-Rule" id="MF_00972"/>
    </source>
</evidence>
<dbReference type="PROSITE" id="PS51747">
    <property type="entry name" value="CYT_DCMP_DEAMINASES_2"/>
    <property type="match status" value="1"/>
</dbReference>
<comment type="function">
    <text evidence="8">Catalyzes the deamination of adenosine to inosine at the wobble position 34 of tRNA(Arg2).</text>
</comment>
<dbReference type="Proteomes" id="UP000016648">
    <property type="component" value="Unassembled WGS sequence"/>
</dbReference>
<dbReference type="GO" id="GO:0002100">
    <property type="term" value="P:tRNA wobble adenosine to inosine editing"/>
    <property type="evidence" value="ECO:0007669"/>
    <property type="project" value="UniProtKB-UniRule"/>
</dbReference>
<accession>U2QEQ7</accession>
<dbReference type="SUPFAM" id="SSF53927">
    <property type="entry name" value="Cytidine deaminase-like"/>
    <property type="match status" value="1"/>
</dbReference>
<feature type="domain" description="CMP/dCMP-type deaminase" evidence="9">
    <location>
        <begin position="40"/>
        <end position="150"/>
    </location>
</feature>
<dbReference type="Gene3D" id="3.40.140.10">
    <property type="entry name" value="Cytidine Deaminase, domain 2"/>
    <property type="match status" value="1"/>
</dbReference>
<dbReference type="EMBL" id="AWEY01000008">
    <property type="protein sequence ID" value="ERK39808.1"/>
    <property type="molecule type" value="Genomic_DNA"/>
</dbReference>
<dbReference type="GO" id="GO:0052717">
    <property type="term" value="F:tRNA-specific adenosine-34 deaminase activity"/>
    <property type="evidence" value="ECO:0007669"/>
    <property type="project" value="UniProtKB-UniRule"/>
</dbReference>
<name>U2QEQ7_9BACT</name>
<keyword evidence="5 8" id="KW-0378">Hydrolase</keyword>
<protein>
    <recommendedName>
        <fullName evidence="8">tRNA-specific adenosine deaminase</fullName>
        <ecNumber evidence="8">3.5.4.33</ecNumber>
    </recommendedName>
</protein>
<dbReference type="PANTHER" id="PTHR11079:SF202">
    <property type="entry name" value="TRNA-SPECIFIC ADENOSINE DEAMINASE"/>
    <property type="match status" value="1"/>
</dbReference>
<feature type="active site" description="Proton donor" evidence="8">
    <location>
        <position position="93"/>
    </location>
</feature>
<evidence type="ECO:0000256" key="5">
    <source>
        <dbReference type="ARBA" id="ARBA00022801"/>
    </source>
</evidence>
<keyword evidence="4 8" id="KW-0479">Metal-binding</keyword>
<evidence type="ECO:0000256" key="3">
    <source>
        <dbReference type="ARBA" id="ARBA00022694"/>
    </source>
</evidence>
<evidence type="ECO:0000256" key="7">
    <source>
        <dbReference type="ARBA" id="ARBA00048045"/>
    </source>
</evidence>
<dbReference type="HAMAP" id="MF_00972">
    <property type="entry name" value="tRNA_aden_deaminase"/>
    <property type="match status" value="1"/>
</dbReference>
<evidence type="ECO:0000256" key="4">
    <source>
        <dbReference type="ARBA" id="ARBA00022723"/>
    </source>
</evidence>
<organism evidence="10 11">
    <name type="scientific">Segatella baroniae F0067</name>
    <dbReference type="NCBI Taxonomy" id="1115809"/>
    <lineage>
        <taxon>Bacteria</taxon>
        <taxon>Pseudomonadati</taxon>
        <taxon>Bacteroidota</taxon>
        <taxon>Bacteroidia</taxon>
        <taxon>Bacteroidales</taxon>
        <taxon>Prevotellaceae</taxon>
        <taxon>Segatella</taxon>
    </lineage>
</organism>
<dbReference type="Pfam" id="PF00383">
    <property type="entry name" value="dCMP_cyt_deam_1"/>
    <property type="match status" value="1"/>
</dbReference>
<comment type="caution">
    <text evidence="10">The sequence shown here is derived from an EMBL/GenBank/DDBJ whole genome shotgun (WGS) entry which is preliminary data.</text>
</comment>
<evidence type="ECO:0000256" key="6">
    <source>
        <dbReference type="ARBA" id="ARBA00022833"/>
    </source>
</evidence>
<evidence type="ECO:0000259" key="9">
    <source>
        <dbReference type="PROSITE" id="PS51747"/>
    </source>
</evidence>
<evidence type="ECO:0000256" key="2">
    <source>
        <dbReference type="ARBA" id="ARBA00011738"/>
    </source>
</evidence>
<dbReference type="InterPro" id="IPR016192">
    <property type="entry name" value="APOBEC/CMP_deaminase_Zn-bd"/>
</dbReference>
<feature type="binding site" evidence="8">
    <location>
        <position position="121"/>
    </location>
    <ligand>
        <name>Zn(2+)</name>
        <dbReference type="ChEBI" id="CHEBI:29105"/>
        <note>catalytic</note>
    </ligand>
</feature>
<dbReference type="InterPro" id="IPR002125">
    <property type="entry name" value="CMP_dCMP_dom"/>
</dbReference>
<dbReference type="CDD" id="cd01285">
    <property type="entry name" value="nucleoside_deaminase"/>
    <property type="match status" value="1"/>
</dbReference>